<keyword evidence="3" id="KW-0119">Carbohydrate metabolism</keyword>
<dbReference type="Pfam" id="PF00041">
    <property type="entry name" value="fn3"/>
    <property type="match status" value="3"/>
</dbReference>
<evidence type="ECO:0000256" key="3">
    <source>
        <dbReference type="ARBA" id="ARBA00023326"/>
    </source>
</evidence>
<keyword evidence="1" id="KW-0677">Repeat</keyword>
<dbReference type="PANTHER" id="PTHR13817">
    <property type="entry name" value="TITIN"/>
    <property type="match status" value="1"/>
</dbReference>
<dbReference type="InterPro" id="IPR003961">
    <property type="entry name" value="FN3_dom"/>
</dbReference>
<keyword evidence="5" id="KW-0812">Transmembrane</keyword>
<gene>
    <name evidence="7" type="ORF">Pfl04_16380</name>
</gene>
<reference evidence="7" key="1">
    <citation type="submission" date="2021-01" db="EMBL/GenBank/DDBJ databases">
        <title>Whole genome shotgun sequence of Planosporangium flavigriseum NBRC 105377.</title>
        <authorList>
            <person name="Komaki H."/>
            <person name="Tamura T."/>
        </authorList>
    </citation>
    <scope>NUCLEOTIDE SEQUENCE</scope>
    <source>
        <strain evidence="7">NBRC 105377</strain>
    </source>
</reference>
<keyword evidence="2" id="KW-0378">Hydrolase</keyword>
<feature type="domain" description="Fibronectin type-III" evidence="6">
    <location>
        <begin position="502"/>
        <end position="597"/>
    </location>
</feature>
<dbReference type="EMBL" id="BONU01000008">
    <property type="protein sequence ID" value="GIG73234.1"/>
    <property type="molecule type" value="Genomic_DNA"/>
</dbReference>
<feature type="transmembrane region" description="Helical" evidence="5">
    <location>
        <begin position="12"/>
        <end position="36"/>
    </location>
</feature>
<evidence type="ECO:0000256" key="1">
    <source>
        <dbReference type="ARBA" id="ARBA00022737"/>
    </source>
</evidence>
<feature type="domain" description="Fibronectin type-III" evidence="6">
    <location>
        <begin position="598"/>
        <end position="686"/>
    </location>
</feature>
<dbReference type="GO" id="GO:0016798">
    <property type="term" value="F:hydrolase activity, acting on glycosyl bonds"/>
    <property type="evidence" value="ECO:0007669"/>
    <property type="project" value="UniProtKB-KW"/>
</dbReference>
<evidence type="ECO:0000313" key="7">
    <source>
        <dbReference type="EMBL" id="GIG73234.1"/>
    </source>
</evidence>
<dbReference type="SUPFAM" id="SSF49265">
    <property type="entry name" value="Fibronectin type III"/>
    <property type="match status" value="2"/>
</dbReference>
<dbReference type="InterPro" id="IPR013783">
    <property type="entry name" value="Ig-like_fold"/>
</dbReference>
<feature type="region of interest" description="Disordered" evidence="4">
    <location>
        <begin position="813"/>
        <end position="833"/>
    </location>
</feature>
<evidence type="ECO:0000256" key="4">
    <source>
        <dbReference type="SAM" id="MobiDB-lite"/>
    </source>
</evidence>
<feature type="domain" description="Fibronectin type-III" evidence="6">
    <location>
        <begin position="410"/>
        <end position="499"/>
    </location>
</feature>
<dbReference type="SMART" id="SM00060">
    <property type="entry name" value="FN3"/>
    <property type="match status" value="4"/>
</dbReference>
<dbReference type="Gene3D" id="2.60.40.10">
    <property type="entry name" value="Immunoglobulins"/>
    <property type="match status" value="3"/>
</dbReference>
<keyword evidence="2" id="KW-0326">Glycosidase</keyword>
<dbReference type="GO" id="GO:0000272">
    <property type="term" value="P:polysaccharide catabolic process"/>
    <property type="evidence" value="ECO:0007669"/>
    <property type="project" value="UniProtKB-KW"/>
</dbReference>
<feature type="region of interest" description="Disordered" evidence="4">
    <location>
        <begin position="385"/>
        <end position="416"/>
    </location>
</feature>
<name>A0A8J3PLH1_9ACTN</name>
<dbReference type="SUPFAM" id="SSF63825">
    <property type="entry name" value="YWTD domain"/>
    <property type="match status" value="1"/>
</dbReference>
<feature type="compositionally biased region" description="Pro residues" evidence="4">
    <location>
        <begin position="392"/>
        <end position="413"/>
    </location>
</feature>
<proteinExistence type="predicted"/>
<accession>A0A8J3PLH1</accession>
<dbReference type="CDD" id="cd00063">
    <property type="entry name" value="FN3"/>
    <property type="match status" value="3"/>
</dbReference>
<dbReference type="RefSeq" id="WP_168076864.1">
    <property type="nucleotide sequence ID" value="NZ_BONU01000008.1"/>
</dbReference>
<evidence type="ECO:0000259" key="6">
    <source>
        <dbReference type="PROSITE" id="PS50853"/>
    </source>
</evidence>
<dbReference type="PROSITE" id="PS50853">
    <property type="entry name" value="FN3"/>
    <property type="match status" value="3"/>
</dbReference>
<evidence type="ECO:0000313" key="8">
    <source>
        <dbReference type="Proteomes" id="UP000653674"/>
    </source>
</evidence>
<protein>
    <recommendedName>
        <fullName evidence="6">Fibronectin type-III domain-containing protein</fullName>
    </recommendedName>
</protein>
<evidence type="ECO:0000256" key="2">
    <source>
        <dbReference type="ARBA" id="ARBA00023295"/>
    </source>
</evidence>
<organism evidence="7 8">
    <name type="scientific">Planosporangium flavigriseum</name>
    <dbReference type="NCBI Taxonomy" id="373681"/>
    <lineage>
        <taxon>Bacteria</taxon>
        <taxon>Bacillati</taxon>
        <taxon>Actinomycetota</taxon>
        <taxon>Actinomycetes</taxon>
        <taxon>Micromonosporales</taxon>
        <taxon>Micromonosporaceae</taxon>
        <taxon>Planosporangium</taxon>
    </lineage>
</organism>
<comment type="caution">
    <text evidence="7">The sequence shown here is derived from an EMBL/GenBank/DDBJ whole genome shotgun (WGS) entry which is preliminary data.</text>
</comment>
<dbReference type="InterPro" id="IPR015943">
    <property type="entry name" value="WD40/YVTN_repeat-like_dom_sf"/>
</dbReference>
<dbReference type="Gene3D" id="2.130.10.10">
    <property type="entry name" value="YVTN repeat-like/Quinoprotein amine dehydrogenase"/>
    <property type="match status" value="1"/>
</dbReference>
<dbReference type="AlphaFoldDB" id="A0A8J3PLH1"/>
<sequence length="872" mass="89164">MFSARIRRLAQGRGGLVTVGIVAALLAGIGATLFGLGAADNAIANFDAASWLWSSNKGEVARVNGVTGRVDTRYKVSDSLGHTVQVSQTDRYVILRDVTTGKVSVLDLSSLQLAASSQTTAGIGVTVALHGDSAFVIDSVQGAVSQLNPATLTPIGAPLRFMPGLAGGSFDADGRLWLLVPGEGTAVAIQPTAVPKGTTNRNGGTGGAASADPKIVKTLSIADPSHDLTLSVLDAGVAVLDKTAAVLTTLRGDVTKKTTLSLSGPGSMPLRTTGADVPVTVIDGRTVYVVSGDKVNQFTVPGEGPELSPCVAWSKRLYCADEATGNVYVLDGSGRLANTITLPNSAGGPLDLEVREDHLFINAPSTSKAQVVDDRGRAKLVDKYANNILGGDPPPPPPPPPPPQKPPVGPPGAPVNVRAAAGNAAARITWGPATANNAPILKYVVEGDGKPHEVGADQRALDVTGLTNGQSYTFTVYAVNAKGNGPKRAANPVVPTSEVPDPPASVTAAENKDGTVTVTWPAANGQGRQIVSYQITSTPAAPKDQAFSATSTTLTIPAGALRYGTQYAFTVTAVNDKGANSKASPISNTVVPYTVPETPPNPRASTVTNQPGAIQVSWQPAKDNGRPITKYVVDANGTKRDVTGATSVTITGLPDGTNIPVKITAVNAAGSSPPAATTAKTLSPPTVTVTDQNGALNSITVTFSADGGGATPKCTLSVAGAGQDDRNCSSLTVGGLWPGRNYSYSLTVSNAAGTATRNGSVATPALFGSVYCVTADPGVNCSSGIGIYRNSRQQDNEAVGDAAHGTRFQASCKKQGTAGNQGGPTINAANSNHGKQSSMWIQIPFGGKQRYIPFAWLNLENGDNINALPDCP</sequence>
<keyword evidence="8" id="KW-1185">Reference proteome</keyword>
<dbReference type="PANTHER" id="PTHR13817:SF164">
    <property type="entry name" value="ZORMIN, ISOFORM J"/>
    <property type="match status" value="1"/>
</dbReference>
<evidence type="ECO:0000256" key="5">
    <source>
        <dbReference type="SAM" id="Phobius"/>
    </source>
</evidence>
<dbReference type="InterPro" id="IPR050964">
    <property type="entry name" value="Striated_Muscle_Regulatory"/>
</dbReference>
<keyword evidence="3" id="KW-0624">Polysaccharide degradation</keyword>
<dbReference type="InterPro" id="IPR036116">
    <property type="entry name" value="FN3_sf"/>
</dbReference>
<keyword evidence="5" id="KW-1133">Transmembrane helix</keyword>
<dbReference type="Proteomes" id="UP000653674">
    <property type="component" value="Unassembled WGS sequence"/>
</dbReference>
<keyword evidence="5" id="KW-0472">Membrane</keyword>